<evidence type="ECO:0000313" key="1">
    <source>
        <dbReference type="EMBL" id="KAI8009330.1"/>
    </source>
</evidence>
<comment type="caution">
    <text evidence="1">The sequence shown here is derived from an EMBL/GenBank/DDBJ whole genome shotgun (WGS) entry which is preliminary data.</text>
</comment>
<dbReference type="Proteomes" id="UP001060215">
    <property type="component" value="Chromosome 5"/>
</dbReference>
<accession>A0ACC0HA83</accession>
<protein>
    <submittedName>
        <fullName evidence="1">Uncharacterized protein</fullName>
    </submittedName>
</protein>
<keyword evidence="2" id="KW-1185">Reference proteome</keyword>
<gene>
    <name evidence="1" type="ORF">LOK49_LG06G00365</name>
</gene>
<sequence length="147" mass="17212">MVVHHLAPLGVFAHRYHDHVTVPDRHLCASVDRWEAIVIHTNWIFIFNVIELERRTALYEQPISWNPITGLQDHNFTNRDLGSRNFLQIPVSNDIDHRQVIFGDRQHTQTSSFFVELDKETNKHKKEHHGSITPSRLDPILEHAECN</sequence>
<name>A0ACC0HA83_9ERIC</name>
<proteinExistence type="predicted"/>
<dbReference type="EMBL" id="CM045762">
    <property type="protein sequence ID" value="KAI8009330.1"/>
    <property type="molecule type" value="Genomic_DNA"/>
</dbReference>
<organism evidence="1 2">
    <name type="scientific">Camellia lanceoleosa</name>
    <dbReference type="NCBI Taxonomy" id="1840588"/>
    <lineage>
        <taxon>Eukaryota</taxon>
        <taxon>Viridiplantae</taxon>
        <taxon>Streptophyta</taxon>
        <taxon>Embryophyta</taxon>
        <taxon>Tracheophyta</taxon>
        <taxon>Spermatophyta</taxon>
        <taxon>Magnoliopsida</taxon>
        <taxon>eudicotyledons</taxon>
        <taxon>Gunneridae</taxon>
        <taxon>Pentapetalae</taxon>
        <taxon>asterids</taxon>
        <taxon>Ericales</taxon>
        <taxon>Theaceae</taxon>
        <taxon>Camellia</taxon>
    </lineage>
</organism>
<evidence type="ECO:0000313" key="2">
    <source>
        <dbReference type="Proteomes" id="UP001060215"/>
    </source>
</evidence>
<reference evidence="1 2" key="1">
    <citation type="journal article" date="2022" name="Plant J.">
        <title>Chromosome-level genome of Camellia lanceoleosa provides a valuable resource for understanding genome evolution and self-incompatibility.</title>
        <authorList>
            <person name="Gong W."/>
            <person name="Xiao S."/>
            <person name="Wang L."/>
            <person name="Liao Z."/>
            <person name="Chang Y."/>
            <person name="Mo W."/>
            <person name="Hu G."/>
            <person name="Li W."/>
            <person name="Zhao G."/>
            <person name="Zhu H."/>
            <person name="Hu X."/>
            <person name="Ji K."/>
            <person name="Xiang X."/>
            <person name="Song Q."/>
            <person name="Yuan D."/>
            <person name="Jin S."/>
            <person name="Zhang L."/>
        </authorList>
    </citation>
    <scope>NUCLEOTIDE SEQUENCE [LARGE SCALE GENOMIC DNA]</scope>
    <source>
        <strain evidence="1">SQ_2022a</strain>
    </source>
</reference>